<dbReference type="InterPro" id="IPR013785">
    <property type="entry name" value="Aldolase_TIM"/>
</dbReference>
<accession>A0A2J9PNB7</accession>
<sequence length="268" mass="29063">MEVITLNQPKNGSQNISSQFRSDMVMVPEVINEASGIRVFGRTLKSFVFTTDVATILYCNADAVLAVYPFSPHPAIISAVTSVASQPVFAGVGGGTTQGKRSVDIALFAEATGVQGVVVNAPMTAENILDIEHTVDSPIVATVVSAYNDIDARISAGADILNVSGGKETAAIVERIRRDFPDVPIIATGGQNEDTIRKVIEAGANAVSWTPPTTGEIFKEKMVKYRKDRREDFLETHDGMTLREFEEYIEEHPEAEEKYSEDSSDGYL</sequence>
<comment type="caution">
    <text evidence="1">The sequence shown here is derived from an EMBL/GenBank/DDBJ whole genome shotgun (WGS) entry which is preliminary data.</text>
</comment>
<name>A0A2J9PNB7_9LACT</name>
<protein>
    <submittedName>
        <fullName evidence="1">Hydrolase</fullName>
    </submittedName>
</protein>
<dbReference type="EMBL" id="NBTM02000001">
    <property type="protein sequence ID" value="PNL91854.1"/>
    <property type="molecule type" value="Genomic_DNA"/>
</dbReference>
<dbReference type="Gene3D" id="3.20.20.70">
    <property type="entry name" value="Aldolase class I"/>
    <property type="match status" value="1"/>
</dbReference>
<dbReference type="AlphaFoldDB" id="A0A2J9PNB7"/>
<gene>
    <name evidence="1" type="ORF">A6J77_006290</name>
</gene>
<reference evidence="2" key="1">
    <citation type="submission" date="2017-12" db="EMBL/GenBank/DDBJ databases">
        <title>FDA dAtabase for Regulatory Grade micrObial Sequences (FDA-ARGOS): Supporting development and validation of Infectious Disease Dx tests.</title>
        <authorList>
            <person name="Hoffmann M."/>
            <person name="Allard M."/>
            <person name="Evans P."/>
            <person name="Brown E."/>
            <person name="Tallon L."/>
            <person name="Sadzewicz L."/>
            <person name="Sengamalay N."/>
            <person name="Ott S."/>
            <person name="Godinez A."/>
            <person name="Nagaraj S."/>
            <person name="Vavikolanu K."/>
            <person name="Aluvathingal J."/>
            <person name="Nadendla S."/>
            <person name="Sichtig H."/>
        </authorList>
    </citation>
    <scope>NUCLEOTIDE SEQUENCE [LARGE SCALE GENOMIC DNA]</scope>
    <source>
        <strain evidence="2">FDAARGOS_249</strain>
    </source>
</reference>
<dbReference type="Proteomes" id="UP000192813">
    <property type="component" value="Unassembled WGS sequence"/>
</dbReference>
<evidence type="ECO:0000313" key="2">
    <source>
        <dbReference type="Proteomes" id="UP000192813"/>
    </source>
</evidence>
<keyword evidence="1" id="KW-0378">Hydrolase</keyword>
<dbReference type="GO" id="GO:0016787">
    <property type="term" value="F:hydrolase activity"/>
    <property type="evidence" value="ECO:0007669"/>
    <property type="project" value="UniProtKB-KW"/>
</dbReference>
<organism evidence="1 2">
    <name type="scientific">Aerococcus viridans</name>
    <dbReference type="NCBI Taxonomy" id="1377"/>
    <lineage>
        <taxon>Bacteria</taxon>
        <taxon>Bacillati</taxon>
        <taxon>Bacillota</taxon>
        <taxon>Bacilli</taxon>
        <taxon>Lactobacillales</taxon>
        <taxon>Aerococcaceae</taxon>
        <taxon>Aerococcus</taxon>
    </lineage>
</organism>
<dbReference type="SUPFAM" id="SSF51412">
    <property type="entry name" value="Inosine monophosphate dehydrogenase (IMPDH)"/>
    <property type="match status" value="1"/>
</dbReference>
<proteinExistence type="predicted"/>
<evidence type="ECO:0000313" key="1">
    <source>
        <dbReference type="EMBL" id="PNL91854.1"/>
    </source>
</evidence>